<dbReference type="AlphaFoldDB" id="A0A0K8U568"/>
<evidence type="ECO:0000256" key="5">
    <source>
        <dbReference type="ARBA" id="ARBA00022989"/>
    </source>
</evidence>
<evidence type="ECO:0000256" key="7">
    <source>
        <dbReference type="SAM" id="Phobius"/>
    </source>
</evidence>
<feature type="signal peptide" evidence="8">
    <location>
        <begin position="1"/>
        <end position="24"/>
    </location>
</feature>
<dbReference type="Pfam" id="PF01758">
    <property type="entry name" value="SBF"/>
    <property type="match status" value="1"/>
</dbReference>
<evidence type="ECO:0000256" key="1">
    <source>
        <dbReference type="ARBA" id="ARBA00004141"/>
    </source>
</evidence>
<keyword evidence="4" id="KW-0769">Symport</keyword>
<feature type="transmembrane region" description="Helical" evidence="7">
    <location>
        <begin position="415"/>
        <end position="434"/>
    </location>
</feature>
<dbReference type="EMBL" id="GDHF01028155">
    <property type="protein sequence ID" value="JAI24159.1"/>
    <property type="molecule type" value="Transcribed_RNA"/>
</dbReference>
<keyword evidence="8" id="KW-0732">Signal</keyword>
<evidence type="ECO:0000313" key="10">
    <source>
        <dbReference type="EMBL" id="JAI22217.1"/>
    </source>
</evidence>
<dbReference type="EMBL" id="GDHF01030097">
    <property type="protein sequence ID" value="JAI22217.1"/>
    <property type="molecule type" value="Transcribed_RNA"/>
</dbReference>
<feature type="chain" id="PRO_5014029835" evidence="8">
    <location>
        <begin position="25"/>
        <end position="459"/>
    </location>
</feature>
<comment type="similarity">
    <text evidence="2">Belongs to the bile acid:sodium symporter (BASS) (TC 2.A.28) family.</text>
</comment>
<evidence type="ECO:0000256" key="8">
    <source>
        <dbReference type="SAM" id="SignalP"/>
    </source>
</evidence>
<dbReference type="PANTHER" id="PTHR10361">
    <property type="entry name" value="SODIUM-BILE ACID COTRANSPORTER"/>
    <property type="match status" value="1"/>
</dbReference>
<comment type="subcellular location">
    <subcellularLocation>
        <location evidence="1">Membrane</location>
        <topology evidence="1">Multi-pass membrane protein</topology>
    </subcellularLocation>
</comment>
<keyword evidence="6 7" id="KW-0472">Membrane</keyword>
<organism evidence="9">
    <name type="scientific">Bactrocera latifrons</name>
    <name type="common">Malaysian fruit fly</name>
    <name type="synonym">Chaetodacus latifrons</name>
    <dbReference type="NCBI Taxonomy" id="174628"/>
    <lineage>
        <taxon>Eukaryota</taxon>
        <taxon>Metazoa</taxon>
        <taxon>Ecdysozoa</taxon>
        <taxon>Arthropoda</taxon>
        <taxon>Hexapoda</taxon>
        <taxon>Insecta</taxon>
        <taxon>Pterygota</taxon>
        <taxon>Neoptera</taxon>
        <taxon>Endopterygota</taxon>
        <taxon>Diptera</taxon>
        <taxon>Brachycera</taxon>
        <taxon>Muscomorpha</taxon>
        <taxon>Tephritoidea</taxon>
        <taxon>Tephritidae</taxon>
        <taxon>Bactrocera</taxon>
        <taxon>Bactrocera</taxon>
    </lineage>
</organism>
<dbReference type="InterPro" id="IPR038770">
    <property type="entry name" value="Na+/solute_symporter_sf"/>
</dbReference>
<dbReference type="EMBL" id="GDHF01030520">
    <property type="protein sequence ID" value="JAI21794.1"/>
    <property type="molecule type" value="Transcribed_RNA"/>
</dbReference>
<feature type="transmembrane region" description="Helical" evidence="7">
    <location>
        <begin position="194"/>
        <end position="216"/>
    </location>
</feature>
<dbReference type="PANTHER" id="PTHR10361:SF28">
    <property type="entry name" value="P3 PROTEIN-RELATED"/>
    <property type="match status" value="1"/>
</dbReference>
<evidence type="ECO:0000256" key="6">
    <source>
        <dbReference type="ARBA" id="ARBA00023136"/>
    </source>
</evidence>
<evidence type="ECO:0000313" key="9">
    <source>
        <dbReference type="EMBL" id="JAI21794.1"/>
    </source>
</evidence>
<feature type="transmembrane region" description="Helical" evidence="7">
    <location>
        <begin position="383"/>
        <end position="403"/>
    </location>
</feature>
<feature type="transmembrane region" description="Helical" evidence="7">
    <location>
        <begin position="158"/>
        <end position="182"/>
    </location>
</feature>
<reference evidence="9" key="1">
    <citation type="submission" date="2015-06" db="EMBL/GenBank/DDBJ databases">
        <authorList>
            <person name="Hoefler B.C."/>
            <person name="Straight P.D."/>
        </authorList>
    </citation>
    <scope>NUCLEOTIDE SEQUENCE</scope>
</reference>
<feature type="transmembrane region" description="Helical" evidence="7">
    <location>
        <begin position="351"/>
        <end position="371"/>
    </location>
</feature>
<keyword evidence="5 7" id="KW-1133">Transmembrane helix</keyword>
<evidence type="ECO:0000256" key="4">
    <source>
        <dbReference type="ARBA" id="ARBA00022847"/>
    </source>
</evidence>
<evidence type="ECO:0000313" key="11">
    <source>
        <dbReference type="EMBL" id="JAI24159.1"/>
    </source>
</evidence>
<dbReference type="OrthoDB" id="203097at2759"/>
<accession>A0A0K8U568</accession>
<dbReference type="GO" id="GO:0015293">
    <property type="term" value="F:symporter activity"/>
    <property type="evidence" value="ECO:0007669"/>
    <property type="project" value="UniProtKB-KW"/>
</dbReference>
<keyword evidence="4" id="KW-0813">Transport</keyword>
<dbReference type="Gene3D" id="1.20.1530.20">
    <property type="match status" value="1"/>
</dbReference>
<name>A0A0K8U568_BACLA</name>
<evidence type="ECO:0000256" key="2">
    <source>
        <dbReference type="ARBA" id="ARBA00006528"/>
    </source>
</evidence>
<dbReference type="GeneID" id="108965186"/>
<feature type="transmembrane region" description="Helical" evidence="7">
    <location>
        <begin position="261"/>
        <end position="279"/>
    </location>
</feature>
<feature type="transmembrane region" description="Helical" evidence="7">
    <location>
        <begin position="323"/>
        <end position="345"/>
    </location>
</feature>
<feature type="transmembrane region" description="Helical" evidence="7">
    <location>
        <begin position="291"/>
        <end position="311"/>
    </location>
</feature>
<gene>
    <name evidence="9" type="primary">SLC10A2_2</name>
    <name evidence="10" type="synonym">SLC10A2_0</name>
    <name evidence="11" type="synonym">SLC10A2_1</name>
    <name evidence="10" type="ORF">c0_g1_i1</name>
    <name evidence="9" type="ORF">c0_g1_i2</name>
    <name evidence="11" type="ORF">c0_g1_i3</name>
</gene>
<proteinExistence type="inferred from homology"/>
<protein>
    <submittedName>
        <fullName evidence="9">Ileal sodium/bile acid cotransporter</fullName>
    </submittedName>
</protein>
<evidence type="ECO:0000256" key="3">
    <source>
        <dbReference type="ARBA" id="ARBA00022692"/>
    </source>
</evidence>
<dbReference type="InterPro" id="IPR002657">
    <property type="entry name" value="BilAc:Na_symport/Acr3"/>
</dbReference>
<keyword evidence="3 7" id="KW-0812">Transmembrane</keyword>
<dbReference type="InterPro" id="IPR004710">
    <property type="entry name" value="Bilac:Na_transpt"/>
</dbReference>
<sequence>MYSHIILFCGTFLAAISTFATTTATVNTAVQQVTPYTLVAESKRSLRAAAPSWHAKFTPQQLQLHMGTSGEVLLELTDLPTDASFEVLSENPHLASLEHLIPADVINPTTHTWRGNVTIDALFLGSTKVYVRRVNSSERAEDVLDLTIIRRTRIIDHIFTGSVALLVSLLYINFGAALDVTVLRALLTRPLAPIIGFLTQFIIMPLLGYGLGVLIFPDSPELQLGLFFTGVSPSGGASNIWAVILGGNINLSVLMTTISNFAAFGMMPLWIFTLGQLIFDRANITVPYENIATFAVSLVVPLAIGLAIQRWSPRLTRILVRLLKPISTCLILFIIIFAIITNLYLFELFSWQIIVAGLALPWAGYILAWCAAKALRRNSVDSLTIAIETGIQNTGIAIFLLRFSLPQPEADLTTVIPVSVAILTPIPLLGLYIYKRCAERGIIEGVPETQPTNEPTHRY</sequence>
<dbReference type="GO" id="GO:0016020">
    <property type="term" value="C:membrane"/>
    <property type="evidence" value="ECO:0007669"/>
    <property type="project" value="UniProtKB-SubCell"/>
</dbReference>